<feature type="domain" description="G-protein coupled receptors family 1 profile" evidence="11">
    <location>
        <begin position="43"/>
        <end position="274"/>
    </location>
</feature>
<evidence type="ECO:0000259" key="11">
    <source>
        <dbReference type="PROSITE" id="PS50262"/>
    </source>
</evidence>
<keyword evidence="6 10" id="KW-0472">Membrane</keyword>
<keyword evidence="3 10" id="KW-0812">Transmembrane</keyword>
<feature type="transmembrane region" description="Helical" evidence="10">
    <location>
        <begin position="194"/>
        <end position="215"/>
    </location>
</feature>
<protein>
    <recommendedName>
        <fullName evidence="11">G-protein coupled receptors family 1 profile domain-containing protein</fullName>
    </recommendedName>
</protein>
<evidence type="ECO:0000256" key="7">
    <source>
        <dbReference type="ARBA" id="ARBA00023170"/>
    </source>
</evidence>
<comment type="caution">
    <text evidence="10">Lacks conserved residue(s) required for the propagation of feature annotation.</text>
</comment>
<gene>
    <name evidence="12" type="ORF">TKK_014123</name>
</gene>
<evidence type="ECO:0000256" key="3">
    <source>
        <dbReference type="ARBA" id="ARBA00022692"/>
    </source>
</evidence>
<dbReference type="Proteomes" id="UP001627154">
    <property type="component" value="Unassembled WGS sequence"/>
</dbReference>
<dbReference type="PANTHER" id="PTHR24241">
    <property type="entry name" value="NEUROPEPTIDE RECEPTOR-RELATED G-PROTEIN COUPLED RECEPTOR"/>
    <property type="match status" value="1"/>
</dbReference>
<dbReference type="PRINTS" id="PR00237">
    <property type="entry name" value="GPCRRHODOPSN"/>
</dbReference>
<dbReference type="AlphaFoldDB" id="A0ABD2WD86"/>
<keyword evidence="13" id="KW-1185">Reference proteome</keyword>
<dbReference type="SUPFAM" id="SSF81321">
    <property type="entry name" value="Family A G protein-coupled receptor-like"/>
    <property type="match status" value="1"/>
</dbReference>
<name>A0ABD2WD86_9HYME</name>
<keyword evidence="7 10" id="KW-0675">Receptor</keyword>
<proteinExistence type="inferred from homology"/>
<feature type="transmembrane region" description="Helical" evidence="10">
    <location>
        <begin position="30"/>
        <end position="53"/>
    </location>
</feature>
<keyword evidence="2" id="KW-1003">Cell membrane</keyword>
<dbReference type="CDD" id="cd15196">
    <property type="entry name" value="7tmA_Vasopressin_Oxytocin"/>
    <property type="match status" value="1"/>
</dbReference>
<dbReference type="GO" id="GO:0005886">
    <property type="term" value="C:plasma membrane"/>
    <property type="evidence" value="ECO:0007669"/>
    <property type="project" value="UniProtKB-SubCell"/>
</dbReference>
<evidence type="ECO:0000313" key="13">
    <source>
        <dbReference type="Proteomes" id="UP001627154"/>
    </source>
</evidence>
<comment type="similarity">
    <text evidence="10">Belongs to the G-protein coupled receptor 1 family. Vasopressin/oxytocin receptor subfamily.</text>
</comment>
<dbReference type="InterPro" id="IPR000276">
    <property type="entry name" value="GPCR_Rhodpsn"/>
</dbReference>
<reference evidence="12 13" key="1">
    <citation type="journal article" date="2024" name="bioRxiv">
        <title>A reference genome for Trichogramma kaykai: A tiny desert-dwelling parasitoid wasp with competing sex-ratio distorters.</title>
        <authorList>
            <person name="Culotta J."/>
            <person name="Lindsey A.R."/>
        </authorList>
    </citation>
    <scope>NUCLEOTIDE SEQUENCE [LARGE SCALE GENOMIC DNA]</scope>
    <source>
        <strain evidence="12 13">KSX58</strain>
    </source>
</reference>
<keyword evidence="4 10" id="KW-1133">Transmembrane helix</keyword>
<dbReference type="Gene3D" id="1.20.1070.10">
    <property type="entry name" value="Rhodopsin 7-helix transmembrane proteins"/>
    <property type="match status" value="1"/>
</dbReference>
<dbReference type="PROSITE" id="PS50262">
    <property type="entry name" value="G_PROTEIN_RECEP_F1_2"/>
    <property type="match status" value="1"/>
</dbReference>
<evidence type="ECO:0000256" key="1">
    <source>
        <dbReference type="ARBA" id="ARBA00004651"/>
    </source>
</evidence>
<organism evidence="12 13">
    <name type="scientific">Trichogramma kaykai</name>
    <dbReference type="NCBI Taxonomy" id="54128"/>
    <lineage>
        <taxon>Eukaryota</taxon>
        <taxon>Metazoa</taxon>
        <taxon>Ecdysozoa</taxon>
        <taxon>Arthropoda</taxon>
        <taxon>Hexapoda</taxon>
        <taxon>Insecta</taxon>
        <taxon>Pterygota</taxon>
        <taxon>Neoptera</taxon>
        <taxon>Endopterygota</taxon>
        <taxon>Hymenoptera</taxon>
        <taxon>Apocrita</taxon>
        <taxon>Proctotrupomorpha</taxon>
        <taxon>Chalcidoidea</taxon>
        <taxon>Trichogrammatidae</taxon>
        <taxon>Trichogramma</taxon>
    </lineage>
</organism>
<evidence type="ECO:0000256" key="5">
    <source>
        <dbReference type="ARBA" id="ARBA00023040"/>
    </source>
</evidence>
<dbReference type="Pfam" id="PF00001">
    <property type="entry name" value="7tm_1"/>
    <property type="match status" value="1"/>
</dbReference>
<feature type="transmembrane region" description="Helical" evidence="10">
    <location>
        <begin position="149"/>
        <end position="174"/>
    </location>
</feature>
<dbReference type="EMBL" id="JBJJXI010000112">
    <property type="protein sequence ID" value="KAL3391057.1"/>
    <property type="molecule type" value="Genomic_DNA"/>
</dbReference>
<evidence type="ECO:0000256" key="4">
    <source>
        <dbReference type="ARBA" id="ARBA00022989"/>
    </source>
</evidence>
<dbReference type="GO" id="GO:0004930">
    <property type="term" value="F:G protein-coupled receptor activity"/>
    <property type="evidence" value="ECO:0007669"/>
    <property type="project" value="UniProtKB-KW"/>
</dbReference>
<keyword evidence="9 10" id="KW-0807">Transducer</keyword>
<keyword evidence="8 10" id="KW-0325">Glycoprotein</keyword>
<evidence type="ECO:0000256" key="8">
    <source>
        <dbReference type="ARBA" id="ARBA00023180"/>
    </source>
</evidence>
<dbReference type="InterPro" id="IPR001817">
    <property type="entry name" value="Vasoprsn_rcpt"/>
</dbReference>
<dbReference type="InterPro" id="IPR017452">
    <property type="entry name" value="GPCR_Rhodpsn_7TM"/>
</dbReference>
<sequence>MENTTNDTMSGVESGIEEDERDNDLVKVELLVLSLIFLVTLMGNSLVLFAIYLRRCRGRRQRLTRMHFFVMHLSIADLVTGLLNVLPQLAWDITFRFHGGEILCKLVKFGQPLGSYLSSYVLMATAADRYHAICYPLSYCRTTSRRSRITVYTAWILSLLLCLPQIFIFSIQEIAPGIWDCWATFDLPYAKKAYVTWFSIMIFLLPFSVLTFTYVEICLSIWHNREVAMLESQQALQPQIRARNQSSLISKAKINTIKQTLAVVILYAASSMPFIGGQLWSAWDPYAAESAFFKGMREPDVHDTVAAEQLDELRQSLDLSHVQLRAAHRPDEIFAQSGEARSSLELWSSLVSRMSRYTSLIINRTSNGSVKSNKNNNLAT</sequence>
<keyword evidence="5 10" id="KW-0297">G-protein coupled receptor</keyword>
<evidence type="ECO:0000256" key="6">
    <source>
        <dbReference type="ARBA" id="ARBA00023136"/>
    </source>
</evidence>
<comment type="caution">
    <text evidence="12">The sequence shown here is derived from an EMBL/GenBank/DDBJ whole genome shotgun (WGS) entry which is preliminary data.</text>
</comment>
<evidence type="ECO:0000256" key="10">
    <source>
        <dbReference type="RuleBase" id="RU046427"/>
    </source>
</evidence>
<accession>A0ABD2WD86</accession>
<evidence type="ECO:0000256" key="9">
    <source>
        <dbReference type="ARBA" id="ARBA00023224"/>
    </source>
</evidence>
<dbReference type="PRINTS" id="PR00896">
    <property type="entry name" value="VASOPRESSINR"/>
</dbReference>
<evidence type="ECO:0000313" key="12">
    <source>
        <dbReference type="EMBL" id="KAL3391057.1"/>
    </source>
</evidence>
<evidence type="ECO:0000256" key="2">
    <source>
        <dbReference type="ARBA" id="ARBA00022475"/>
    </source>
</evidence>
<dbReference type="PROSITE" id="PS00237">
    <property type="entry name" value="G_PROTEIN_RECEP_F1_1"/>
    <property type="match status" value="1"/>
</dbReference>
<comment type="subcellular location">
    <subcellularLocation>
        <location evidence="1 10">Cell membrane</location>
        <topology evidence="1 10">Multi-pass membrane protein</topology>
    </subcellularLocation>
</comment>
<dbReference type="PANTHER" id="PTHR24241:SF161">
    <property type="entry name" value="G-PROTEIN COUPLED RECEPTORS FAMILY 1 PROFILE DOMAIN-CONTAINING PROTEIN"/>
    <property type="match status" value="1"/>
</dbReference>